<evidence type="ECO:0000313" key="1">
    <source>
        <dbReference type="EMBL" id="SHF06919.1"/>
    </source>
</evidence>
<reference evidence="2" key="1">
    <citation type="submission" date="2016-11" db="EMBL/GenBank/DDBJ databases">
        <authorList>
            <person name="Varghese N."/>
            <person name="Submissions S."/>
        </authorList>
    </citation>
    <scope>NUCLEOTIDE SEQUENCE [LARGE SCALE GENOMIC DNA]</scope>
    <source>
        <strain evidence="2">DSM 19514</strain>
    </source>
</reference>
<organism evidence="1 2">
    <name type="scientific">Ferrithrix thermotolerans DSM 19514</name>
    <dbReference type="NCBI Taxonomy" id="1121881"/>
    <lineage>
        <taxon>Bacteria</taxon>
        <taxon>Bacillati</taxon>
        <taxon>Actinomycetota</taxon>
        <taxon>Acidimicrobiia</taxon>
        <taxon>Acidimicrobiales</taxon>
        <taxon>Acidimicrobiaceae</taxon>
        <taxon>Ferrithrix</taxon>
    </lineage>
</organism>
<name>A0A1M4YM85_9ACTN</name>
<sequence>MRYERTELFKADYQQLSEHERELFRAVARIFNAACDRFIETKDPSSWPASLRVKAVVNAPGIFEMNWSFSGPDGRATWQWATVVTSNGVSVPAVRWRRIGGHQIFRQP</sequence>
<proteinExistence type="predicted"/>
<accession>A0A1M4YM85</accession>
<protein>
    <submittedName>
        <fullName evidence="1">Uncharacterized protein</fullName>
    </submittedName>
</protein>
<evidence type="ECO:0000313" key="2">
    <source>
        <dbReference type="Proteomes" id="UP000184295"/>
    </source>
</evidence>
<dbReference type="EMBL" id="FQUL01000083">
    <property type="protein sequence ID" value="SHF06919.1"/>
    <property type="molecule type" value="Genomic_DNA"/>
</dbReference>
<dbReference type="Proteomes" id="UP000184295">
    <property type="component" value="Unassembled WGS sequence"/>
</dbReference>
<keyword evidence="2" id="KW-1185">Reference proteome</keyword>
<gene>
    <name evidence="1" type="ORF">SAMN02745225_02370</name>
</gene>
<dbReference type="AlphaFoldDB" id="A0A1M4YM85"/>
<dbReference type="OrthoDB" id="3215594at2"/>